<dbReference type="Proteomes" id="UP001235939">
    <property type="component" value="Chromosome 01"/>
</dbReference>
<keyword evidence="3" id="KW-1185">Reference proteome</keyword>
<name>A0ABY6JY80_9ARAC</name>
<dbReference type="Gene3D" id="3.30.420.10">
    <property type="entry name" value="Ribonuclease H-like superfamily/Ribonuclease H"/>
    <property type="match status" value="1"/>
</dbReference>
<dbReference type="PANTHER" id="PTHR46060">
    <property type="entry name" value="MARINER MOS1 TRANSPOSASE-LIKE PROTEIN"/>
    <property type="match status" value="1"/>
</dbReference>
<dbReference type="PANTHER" id="PTHR46060:SF1">
    <property type="entry name" value="MARINER MOS1 TRANSPOSASE-LIKE PROTEIN"/>
    <property type="match status" value="1"/>
</dbReference>
<gene>
    <name evidence="2" type="ORF">LAZ67_1005210</name>
</gene>
<evidence type="ECO:0000313" key="2">
    <source>
        <dbReference type="EMBL" id="UYV61536.1"/>
    </source>
</evidence>
<dbReference type="Gene3D" id="2.40.70.10">
    <property type="entry name" value="Acid Proteases"/>
    <property type="match status" value="1"/>
</dbReference>
<sequence length="584" mass="66147">MKAGCIIQLQKQNDKEWRGRSLRKVDQKSPRSQLFVDYLPPNTTVKAASDYSLLYADERQNCKFVGSQVETRAMIIMKFAPACAMLQFRKDIADKDVPQSLLVLSRGAVDVSGWIAAAQTTPAALHNLSQTSCSLIDKIHGTAYSTLSSANSAEAARASLEMHRRNGDQLFSRIVTGDESWVHHSTPETKRQSMVWKKPEESTPKKGKVSISAGKVMAIVFWDCKGVLLVDYLPPNTTVNAARYCENRWDETMKLANVVFYLKGTAGRWFDNNEESLNSWRIFEDAFRGVFGLQKDSARLVEEVLKSRAQKAEESSESYIQEILSLFHQVLVAKDIQRLDEILKFCRHLTTVKHRRIGRTKFARLSNVMPISCVVDSDDLAALIRRIVREEIQKDFSAPEVINPLREVNALEQTVREEVSRALIPTRPQISFEFVVMVECSHDIIFGWDFFKATEAVIDCDRNELHIRETSILESREEENQRLFASDDFVIPPKSIKKISVMNEEICGPTSTVKHKINTGDHSLIKQRPYRVAPSERRLIQDEVNKICQSSLDSGGGGHGCEGFSESSLRGWLTSLIRIIFNLE</sequence>
<evidence type="ECO:0000256" key="1">
    <source>
        <dbReference type="SAM" id="MobiDB-lite"/>
    </source>
</evidence>
<dbReference type="Pfam" id="PF01359">
    <property type="entry name" value="Transposase_1"/>
    <property type="match status" value="1"/>
</dbReference>
<proteinExistence type="predicted"/>
<protein>
    <recommendedName>
        <fullName evidence="4">Retrotransposon gag domain-containing protein</fullName>
    </recommendedName>
</protein>
<dbReference type="InterPro" id="IPR052709">
    <property type="entry name" value="Transposase-MT_Hybrid"/>
</dbReference>
<dbReference type="InterPro" id="IPR021109">
    <property type="entry name" value="Peptidase_aspartic_dom_sf"/>
</dbReference>
<dbReference type="InterPro" id="IPR036397">
    <property type="entry name" value="RNaseH_sf"/>
</dbReference>
<evidence type="ECO:0000313" key="3">
    <source>
        <dbReference type="Proteomes" id="UP001235939"/>
    </source>
</evidence>
<feature type="region of interest" description="Disordered" evidence="1">
    <location>
        <begin position="182"/>
        <end position="207"/>
    </location>
</feature>
<evidence type="ECO:0008006" key="4">
    <source>
        <dbReference type="Google" id="ProtNLM"/>
    </source>
</evidence>
<accession>A0ABY6JY80</accession>
<feature type="compositionally biased region" description="Basic and acidic residues" evidence="1">
    <location>
        <begin position="182"/>
        <end position="204"/>
    </location>
</feature>
<dbReference type="EMBL" id="CP092863">
    <property type="protein sequence ID" value="UYV61536.1"/>
    <property type="molecule type" value="Genomic_DNA"/>
</dbReference>
<reference evidence="2 3" key="1">
    <citation type="submission" date="2022-01" db="EMBL/GenBank/DDBJ databases">
        <title>A chromosomal length assembly of Cordylochernes scorpioides.</title>
        <authorList>
            <person name="Zeh D."/>
            <person name="Zeh J."/>
        </authorList>
    </citation>
    <scope>NUCLEOTIDE SEQUENCE [LARGE SCALE GENOMIC DNA]</scope>
    <source>
        <strain evidence="2">IN4F17</strain>
        <tissue evidence="2">Whole Body</tissue>
    </source>
</reference>
<organism evidence="2 3">
    <name type="scientific">Cordylochernes scorpioides</name>
    <dbReference type="NCBI Taxonomy" id="51811"/>
    <lineage>
        <taxon>Eukaryota</taxon>
        <taxon>Metazoa</taxon>
        <taxon>Ecdysozoa</taxon>
        <taxon>Arthropoda</taxon>
        <taxon>Chelicerata</taxon>
        <taxon>Arachnida</taxon>
        <taxon>Pseudoscorpiones</taxon>
        <taxon>Cheliferoidea</taxon>
        <taxon>Chernetidae</taxon>
        <taxon>Cordylochernes</taxon>
    </lineage>
</organism>
<dbReference type="InterPro" id="IPR001888">
    <property type="entry name" value="Transposase_1"/>
</dbReference>